<name>A0A367V567_9PROT</name>
<dbReference type="Proteomes" id="UP000253061">
    <property type="component" value="Unassembled WGS sequence"/>
</dbReference>
<gene>
    <name evidence="1" type="ORF">TH6_18805</name>
</gene>
<evidence type="ECO:0008006" key="3">
    <source>
        <dbReference type="Google" id="ProtNLM"/>
    </source>
</evidence>
<reference evidence="1 2" key="1">
    <citation type="submission" date="2014-07" db="EMBL/GenBank/DDBJ databases">
        <title>Draft genome sequence of Thalassospira profundimaris R8-17.</title>
        <authorList>
            <person name="Lai Q."/>
            <person name="Shao Z."/>
        </authorList>
    </citation>
    <scope>NUCLEOTIDE SEQUENCE [LARGE SCALE GENOMIC DNA]</scope>
    <source>
        <strain evidence="1 2">R8-17</strain>
    </source>
</reference>
<dbReference type="InterPro" id="IPR009922">
    <property type="entry name" value="DUF1457"/>
</dbReference>
<accession>A0A367V567</accession>
<sequence length="161" mass="18574">MIKLGGDREMEIPQEFLDDDAPPDAHTLLDFWSAHAKNGQIPTREEFRPDTLEPWIGNICIYEYVPQKDDFLILLEGENVVALTGENWRGAFAREVDCRYSSGLHSAMTTVRLSTKPQIHQLRIFQKEWQKAIRLLLPVLLQKPDKEDALQIFLAIFPIDD</sequence>
<proteinExistence type="predicted"/>
<dbReference type="Pfam" id="PF07310">
    <property type="entry name" value="PAS_5"/>
    <property type="match status" value="1"/>
</dbReference>
<dbReference type="AlphaFoldDB" id="A0A367V567"/>
<dbReference type="EMBL" id="JPWB01000010">
    <property type="protein sequence ID" value="RCK19651.1"/>
    <property type="molecule type" value="Genomic_DNA"/>
</dbReference>
<organism evidence="1 2">
    <name type="scientific">Thalassospira profundimaris</name>
    <dbReference type="NCBI Taxonomy" id="502049"/>
    <lineage>
        <taxon>Bacteria</taxon>
        <taxon>Pseudomonadati</taxon>
        <taxon>Pseudomonadota</taxon>
        <taxon>Alphaproteobacteria</taxon>
        <taxon>Rhodospirillales</taxon>
        <taxon>Thalassospiraceae</taxon>
        <taxon>Thalassospira</taxon>
    </lineage>
</organism>
<evidence type="ECO:0000313" key="1">
    <source>
        <dbReference type="EMBL" id="RCK19651.1"/>
    </source>
</evidence>
<protein>
    <recommendedName>
        <fullName evidence="3">PAS domain-containing protein</fullName>
    </recommendedName>
</protein>
<evidence type="ECO:0000313" key="2">
    <source>
        <dbReference type="Proteomes" id="UP000253061"/>
    </source>
</evidence>
<comment type="caution">
    <text evidence="1">The sequence shown here is derived from an EMBL/GenBank/DDBJ whole genome shotgun (WGS) entry which is preliminary data.</text>
</comment>
<dbReference type="RefSeq" id="WP_062954346.1">
    <property type="nucleotide sequence ID" value="NZ_JPWB01000010.1"/>
</dbReference>